<reference evidence="5" key="1">
    <citation type="submission" date="2025-08" db="UniProtKB">
        <authorList>
            <consortium name="RefSeq"/>
        </authorList>
    </citation>
    <scope>IDENTIFICATION</scope>
    <source>
        <tissue evidence="5">Testes</tissue>
    </source>
</reference>
<organism evidence="4 5">
    <name type="scientific">Saccoglossus kowalevskii</name>
    <name type="common">Acorn worm</name>
    <dbReference type="NCBI Taxonomy" id="10224"/>
    <lineage>
        <taxon>Eukaryota</taxon>
        <taxon>Metazoa</taxon>
        <taxon>Hemichordata</taxon>
        <taxon>Enteropneusta</taxon>
        <taxon>Harrimaniidae</taxon>
        <taxon>Saccoglossus</taxon>
    </lineage>
</organism>
<evidence type="ECO:0000313" key="4">
    <source>
        <dbReference type="Proteomes" id="UP000694865"/>
    </source>
</evidence>
<dbReference type="InterPro" id="IPR017096">
    <property type="entry name" value="BTB-kelch_protein"/>
</dbReference>
<dbReference type="InterPro" id="IPR000210">
    <property type="entry name" value="BTB/POZ_dom"/>
</dbReference>
<evidence type="ECO:0000259" key="3">
    <source>
        <dbReference type="PROSITE" id="PS50097"/>
    </source>
</evidence>
<evidence type="ECO:0000313" key="5">
    <source>
        <dbReference type="RefSeq" id="XP_002740844.1"/>
    </source>
</evidence>
<dbReference type="SMART" id="SM00612">
    <property type="entry name" value="Kelch"/>
    <property type="match status" value="6"/>
</dbReference>
<keyword evidence="1" id="KW-0880">Kelch repeat</keyword>
<dbReference type="Proteomes" id="UP000694865">
    <property type="component" value="Unplaced"/>
</dbReference>
<dbReference type="CDD" id="cd18257">
    <property type="entry name" value="BTB_POZ_KLHL28_BTBD5"/>
    <property type="match status" value="1"/>
</dbReference>
<dbReference type="InterPro" id="IPR011333">
    <property type="entry name" value="SKP1/BTB/POZ_sf"/>
</dbReference>
<dbReference type="Pfam" id="PF07707">
    <property type="entry name" value="BACK"/>
    <property type="match status" value="1"/>
</dbReference>
<keyword evidence="2" id="KW-0677">Repeat</keyword>
<name>A0ABM0GZH8_SACKO</name>
<gene>
    <name evidence="5" type="primary">LOC100370828</name>
</gene>
<dbReference type="SUPFAM" id="SSF117281">
    <property type="entry name" value="Kelch motif"/>
    <property type="match status" value="2"/>
</dbReference>
<dbReference type="SMART" id="SM00875">
    <property type="entry name" value="BACK"/>
    <property type="match status" value="1"/>
</dbReference>
<dbReference type="PIRSF" id="PIRSF037037">
    <property type="entry name" value="Kelch-like_protein_gigaxonin"/>
    <property type="match status" value="1"/>
</dbReference>
<dbReference type="InterPro" id="IPR011705">
    <property type="entry name" value="BACK"/>
</dbReference>
<dbReference type="InterPro" id="IPR015915">
    <property type="entry name" value="Kelch-typ_b-propeller"/>
</dbReference>
<dbReference type="PROSITE" id="PS50097">
    <property type="entry name" value="BTB"/>
    <property type="match status" value="1"/>
</dbReference>
<feature type="domain" description="BTB" evidence="3">
    <location>
        <begin position="40"/>
        <end position="107"/>
    </location>
</feature>
<evidence type="ECO:0000256" key="2">
    <source>
        <dbReference type="ARBA" id="ARBA00022737"/>
    </source>
</evidence>
<dbReference type="GeneID" id="100370828"/>
<proteinExistence type="predicted"/>
<dbReference type="Gene3D" id="2.120.10.80">
    <property type="entry name" value="Kelch-type beta propeller"/>
    <property type="match status" value="2"/>
</dbReference>
<keyword evidence="4" id="KW-1185">Reference proteome</keyword>
<dbReference type="Gene3D" id="3.30.710.10">
    <property type="entry name" value="Potassium Channel Kv1.1, Chain A"/>
    <property type="match status" value="1"/>
</dbReference>
<dbReference type="Gene3D" id="1.25.40.420">
    <property type="match status" value="1"/>
</dbReference>
<dbReference type="PANTHER" id="PTHR24412:SF441">
    <property type="entry name" value="KELCH-LIKE PROTEIN 28"/>
    <property type="match status" value="1"/>
</dbReference>
<dbReference type="SUPFAM" id="SSF54695">
    <property type="entry name" value="POZ domain"/>
    <property type="match status" value="1"/>
</dbReference>
<dbReference type="RefSeq" id="XP_002740844.1">
    <property type="nucleotide sequence ID" value="XM_002740798.2"/>
</dbReference>
<dbReference type="Pfam" id="PF01344">
    <property type="entry name" value="Kelch_1"/>
    <property type="match status" value="5"/>
</dbReference>
<accession>A0ABM0GZH8</accession>
<dbReference type="SMART" id="SM00225">
    <property type="entry name" value="BTB"/>
    <property type="match status" value="1"/>
</dbReference>
<sequence length="578" mass="65216">MDLTEDAHNANSVVCIGELELYSEHLLHGLNELRQREELCDVVLRIGDTKIRAHRAVLASCSPYFKAMFTGNMCEREKEEIEFKSIDESAMKLLVDFAYTGKVHVSQVTVQSLLPAADLLQLKSVTKKCCDFLEGQLHPNNCIGIAKFAETHACCGLYRKAYTYIFQHFEDVIETIEFCQLEGSEVAELLSSDDLNVKSEKSVFHALKTWIKYDINKRRCYLSRLLPSVRLPLLTVKFLTQSYEADQLIRDDYTCQELVNKALKYHLVAEERLRVSPQMERSIRPRREPKVICAVGGKNGLFATLDSLEVYLPQNDSWTEVAPLSCRRYECVCAVLDRKLYVIGGMKCIVRGGTSIRHHDNSVDRWNADSDTWTNIGGMIKCRSNLAVAVLEGELYALGGYNGETYLRSVEKFCPRTMQWRLVAPMLKSRSCFAAAVLDGMIYAVGGYGPTYLNSVERYDPSHDRWEMVAPMVEKRINFGVGVSRGFLYVVGGHNGVSHLSSVERYDPHRNEWVLVAPMDKPRTGLGVAVLDHKLYVVGGHSGSSYLNIVQCYNPISEKWSTVNSMSTCRCNFGLAAL</sequence>
<dbReference type="Pfam" id="PF00651">
    <property type="entry name" value="BTB"/>
    <property type="match status" value="1"/>
</dbReference>
<dbReference type="InterPro" id="IPR006652">
    <property type="entry name" value="Kelch_1"/>
</dbReference>
<evidence type="ECO:0000256" key="1">
    <source>
        <dbReference type="ARBA" id="ARBA00022441"/>
    </source>
</evidence>
<protein>
    <submittedName>
        <fullName evidence="5">Kelch-like protein 28-like</fullName>
    </submittedName>
</protein>
<dbReference type="PANTHER" id="PTHR24412">
    <property type="entry name" value="KELCH PROTEIN"/>
    <property type="match status" value="1"/>
</dbReference>